<dbReference type="PANTHER" id="PTHR43792">
    <property type="entry name" value="GNAT FAMILY, PUTATIVE (AFU_ORTHOLOGUE AFUA_3G00765)-RELATED-RELATED"/>
    <property type="match status" value="1"/>
</dbReference>
<keyword evidence="3" id="KW-0808">Transferase</keyword>
<accession>A0A2N5CM30</accession>
<dbReference type="Proteomes" id="UP000281192">
    <property type="component" value="Chromosome"/>
</dbReference>
<evidence type="ECO:0000313" key="5">
    <source>
        <dbReference type="Proteomes" id="UP000281192"/>
    </source>
</evidence>
<dbReference type="EMBL" id="PJRQ01000048">
    <property type="protein sequence ID" value="PLR06971.1"/>
    <property type="molecule type" value="Genomic_DNA"/>
</dbReference>
<dbReference type="Proteomes" id="UP000234483">
    <property type="component" value="Unassembled WGS sequence"/>
</dbReference>
<dbReference type="InterPro" id="IPR000182">
    <property type="entry name" value="GNAT_dom"/>
</dbReference>
<gene>
    <name evidence="2" type="ORF">C1707_18585</name>
    <name evidence="3" type="ORF">CFHF_23965</name>
</gene>
<organism evidence="3 4">
    <name type="scientific">Caulobacter flavus</name>
    <dbReference type="NCBI Taxonomy" id="1679497"/>
    <lineage>
        <taxon>Bacteria</taxon>
        <taxon>Pseudomonadati</taxon>
        <taxon>Pseudomonadota</taxon>
        <taxon>Alphaproteobacteria</taxon>
        <taxon>Caulobacterales</taxon>
        <taxon>Caulobacteraceae</taxon>
        <taxon>Caulobacter</taxon>
    </lineage>
</organism>
<sequence>MILETERLTLKPLVAEDAPLIYPFLSDPELMAHWDRAPLEDPDEVAACVVGQVEDMQAGTALYWTVRLSANGEFVGACEFVEIDERRHRAELRFVVARESWGQGYAQEAVTALLAHAAASDLKHVIARTQVGDARAEKLLERLGFKGAAYLKGQVDRDGERRDGRLFDLEL</sequence>
<proteinExistence type="predicted"/>
<dbReference type="AlphaFoldDB" id="A0A2N5CM30"/>
<dbReference type="InterPro" id="IPR016181">
    <property type="entry name" value="Acyl_CoA_acyltransferase"/>
</dbReference>
<evidence type="ECO:0000313" key="4">
    <source>
        <dbReference type="Proteomes" id="UP000234483"/>
    </source>
</evidence>
<dbReference type="Gene3D" id="3.40.630.30">
    <property type="match status" value="1"/>
</dbReference>
<dbReference type="InterPro" id="IPR051531">
    <property type="entry name" value="N-acetyltransferase"/>
</dbReference>
<evidence type="ECO:0000313" key="2">
    <source>
        <dbReference type="EMBL" id="AYV48104.1"/>
    </source>
</evidence>
<feature type="domain" description="N-acetyltransferase" evidence="1">
    <location>
        <begin position="8"/>
        <end position="171"/>
    </location>
</feature>
<dbReference type="OrthoDB" id="5295305at2"/>
<evidence type="ECO:0000313" key="3">
    <source>
        <dbReference type="EMBL" id="PLR06971.1"/>
    </source>
</evidence>
<dbReference type="EMBL" id="CP026100">
    <property type="protein sequence ID" value="AYV48104.1"/>
    <property type="molecule type" value="Genomic_DNA"/>
</dbReference>
<reference evidence="2 5" key="2">
    <citation type="submission" date="2018-01" db="EMBL/GenBank/DDBJ databases">
        <title>Complete genome sequence of Caulobacter flavus RHGG3.</title>
        <authorList>
            <person name="Yang E."/>
        </authorList>
    </citation>
    <scope>NUCLEOTIDE SEQUENCE [LARGE SCALE GENOMIC DNA]</scope>
    <source>
        <strain evidence="2 5">RHGG3</strain>
    </source>
</reference>
<dbReference type="KEGG" id="cfh:C1707_18585"/>
<dbReference type="PROSITE" id="PS51186">
    <property type="entry name" value="GNAT"/>
    <property type="match status" value="1"/>
</dbReference>
<name>A0A2N5CM30_9CAUL</name>
<dbReference type="GO" id="GO:0016747">
    <property type="term" value="F:acyltransferase activity, transferring groups other than amino-acyl groups"/>
    <property type="evidence" value="ECO:0007669"/>
    <property type="project" value="InterPro"/>
</dbReference>
<evidence type="ECO:0000259" key="1">
    <source>
        <dbReference type="PROSITE" id="PS51186"/>
    </source>
</evidence>
<protein>
    <submittedName>
        <fullName evidence="3">N-acetyltransferase</fullName>
    </submittedName>
</protein>
<dbReference type="Pfam" id="PF13302">
    <property type="entry name" value="Acetyltransf_3"/>
    <property type="match status" value="1"/>
</dbReference>
<reference evidence="3 4" key="1">
    <citation type="submission" date="2017-12" db="EMBL/GenBank/DDBJ databases">
        <title>The genome sequence of Caulobacter flavus CGMCC1 15093.</title>
        <authorList>
            <person name="Gao J."/>
            <person name="Mao X."/>
            <person name="Sun J."/>
        </authorList>
    </citation>
    <scope>NUCLEOTIDE SEQUENCE [LARGE SCALE GENOMIC DNA]</scope>
    <source>
        <strain evidence="3 4">CGMCC1 15093</strain>
    </source>
</reference>
<dbReference type="SUPFAM" id="SSF55729">
    <property type="entry name" value="Acyl-CoA N-acyltransferases (Nat)"/>
    <property type="match status" value="1"/>
</dbReference>
<keyword evidence="5" id="KW-1185">Reference proteome</keyword>
<dbReference type="RefSeq" id="WP_101715442.1">
    <property type="nucleotide sequence ID" value="NZ_CP026100.1"/>
</dbReference>